<dbReference type="Pfam" id="PF09594">
    <property type="entry name" value="GT87"/>
    <property type="match status" value="1"/>
</dbReference>
<proteinExistence type="inferred from homology"/>
<evidence type="ECO:0000256" key="6">
    <source>
        <dbReference type="ARBA" id="ARBA00023136"/>
    </source>
</evidence>
<evidence type="ECO:0000256" key="7">
    <source>
        <dbReference type="ARBA" id="ARBA00024033"/>
    </source>
</evidence>
<name>A0A7C4PL93_9CHLR</name>
<protein>
    <submittedName>
        <fullName evidence="9">DUF2029 domain-containing protein</fullName>
    </submittedName>
</protein>
<comment type="caution">
    <text evidence="9">The sequence shown here is derived from an EMBL/GenBank/DDBJ whole genome shotgun (WGS) entry which is preliminary data.</text>
</comment>
<evidence type="ECO:0000256" key="3">
    <source>
        <dbReference type="ARBA" id="ARBA00022679"/>
    </source>
</evidence>
<feature type="transmembrane region" description="Helical" evidence="8">
    <location>
        <begin position="129"/>
        <end position="157"/>
    </location>
</feature>
<keyword evidence="3" id="KW-0808">Transferase</keyword>
<dbReference type="InterPro" id="IPR018584">
    <property type="entry name" value="GT87"/>
</dbReference>
<gene>
    <name evidence="9" type="ORF">ENT37_05485</name>
</gene>
<organism evidence="9">
    <name type="scientific">Anaerolinea thermolimosa</name>
    <dbReference type="NCBI Taxonomy" id="229919"/>
    <lineage>
        <taxon>Bacteria</taxon>
        <taxon>Bacillati</taxon>
        <taxon>Chloroflexota</taxon>
        <taxon>Anaerolineae</taxon>
        <taxon>Anaerolineales</taxon>
        <taxon>Anaerolineaceae</taxon>
        <taxon>Anaerolinea</taxon>
    </lineage>
</organism>
<dbReference type="EMBL" id="DSYK01000282">
    <property type="protein sequence ID" value="HGS21305.1"/>
    <property type="molecule type" value="Genomic_DNA"/>
</dbReference>
<feature type="transmembrane region" description="Helical" evidence="8">
    <location>
        <begin position="341"/>
        <end position="359"/>
    </location>
</feature>
<evidence type="ECO:0000256" key="4">
    <source>
        <dbReference type="ARBA" id="ARBA00022692"/>
    </source>
</evidence>
<comment type="similarity">
    <text evidence="7">Belongs to the glycosyltransferase 87 family.</text>
</comment>
<keyword evidence="6 8" id="KW-0472">Membrane</keyword>
<feature type="transmembrane region" description="Helical" evidence="8">
    <location>
        <begin position="206"/>
        <end position="226"/>
    </location>
</feature>
<feature type="transmembrane region" description="Helical" evidence="8">
    <location>
        <begin position="289"/>
        <end position="308"/>
    </location>
</feature>
<keyword evidence="5 8" id="KW-1133">Transmembrane helix</keyword>
<evidence type="ECO:0000256" key="5">
    <source>
        <dbReference type="ARBA" id="ARBA00022989"/>
    </source>
</evidence>
<feature type="transmembrane region" description="Helical" evidence="8">
    <location>
        <begin position="261"/>
        <end position="282"/>
    </location>
</feature>
<sequence>MGKVLFSLLLLISTLLFLTLGILLLTRGNTLGADFYIYYMAGRAGLIERISPYDPNIVQNTQLGILGHPATQGGDQLAFVYPAFALLPLAPFFLPGFSISQAAWMALNITLVSMLILTISSGRRRLALIYLLFYPVASSMILGNLNGMVSLIILFVSSTVILPSRPSRPAQLIGGAALGWAIVKPQFCWLFLLYFLWVALQKKHHLFLFSFGLAFIILFAGSLWYWPGWVPQWITAAERYTGYVQATFTIHALFKNFLPGILPPILAMTTALVSLIFTLFLFRRSVFHPAPAFTLFTLGWIGFTTYLFHPNGTSYEQMTMFVPFLLWFLRDQAARPWARHLWWLGALLLSWVAFFLTFRGVYPRAVYDPLILFFALWMFFLYKQNARQFLTIKEALHANH</sequence>
<dbReference type="GO" id="GO:0005886">
    <property type="term" value="C:plasma membrane"/>
    <property type="evidence" value="ECO:0007669"/>
    <property type="project" value="UniProtKB-SubCell"/>
</dbReference>
<feature type="transmembrane region" description="Helical" evidence="8">
    <location>
        <begin position="365"/>
        <end position="382"/>
    </location>
</feature>
<evidence type="ECO:0000256" key="8">
    <source>
        <dbReference type="SAM" id="Phobius"/>
    </source>
</evidence>
<feature type="transmembrane region" description="Helical" evidence="8">
    <location>
        <begin position="314"/>
        <end position="329"/>
    </location>
</feature>
<comment type="subcellular location">
    <subcellularLocation>
        <location evidence="1">Cell membrane</location>
        <topology evidence="1">Multi-pass membrane protein</topology>
    </subcellularLocation>
</comment>
<evidence type="ECO:0000256" key="2">
    <source>
        <dbReference type="ARBA" id="ARBA00022475"/>
    </source>
</evidence>
<dbReference type="AlphaFoldDB" id="A0A7C4PL93"/>
<feature type="transmembrane region" description="Helical" evidence="8">
    <location>
        <begin position="92"/>
        <end position="117"/>
    </location>
</feature>
<reference evidence="9" key="1">
    <citation type="journal article" date="2020" name="mSystems">
        <title>Genome- and Community-Level Interaction Insights into Carbon Utilization and Element Cycling Functions of Hydrothermarchaeota in Hydrothermal Sediment.</title>
        <authorList>
            <person name="Zhou Z."/>
            <person name="Liu Y."/>
            <person name="Xu W."/>
            <person name="Pan J."/>
            <person name="Luo Z.H."/>
            <person name="Li M."/>
        </authorList>
    </citation>
    <scope>NUCLEOTIDE SEQUENCE [LARGE SCALE GENOMIC DNA]</scope>
    <source>
        <strain evidence="9">SpSt-573</strain>
    </source>
</reference>
<keyword evidence="4 8" id="KW-0812">Transmembrane</keyword>
<dbReference type="GO" id="GO:0016758">
    <property type="term" value="F:hexosyltransferase activity"/>
    <property type="evidence" value="ECO:0007669"/>
    <property type="project" value="InterPro"/>
</dbReference>
<evidence type="ECO:0000313" key="9">
    <source>
        <dbReference type="EMBL" id="HGS21305.1"/>
    </source>
</evidence>
<evidence type="ECO:0000256" key="1">
    <source>
        <dbReference type="ARBA" id="ARBA00004651"/>
    </source>
</evidence>
<accession>A0A7C4PL93</accession>
<feature type="transmembrane region" description="Helical" evidence="8">
    <location>
        <begin position="177"/>
        <end position="199"/>
    </location>
</feature>
<keyword evidence="2" id="KW-1003">Cell membrane</keyword>